<name>A0A2R5EUR0_9BACL</name>
<dbReference type="EMBL" id="BDQX01000324">
    <property type="protein sequence ID" value="GBG10432.1"/>
    <property type="molecule type" value="Genomic_DNA"/>
</dbReference>
<organism evidence="1 2">
    <name type="scientific">Paenibacillus agaridevorans</name>
    <dbReference type="NCBI Taxonomy" id="171404"/>
    <lineage>
        <taxon>Bacteria</taxon>
        <taxon>Bacillati</taxon>
        <taxon>Bacillota</taxon>
        <taxon>Bacilli</taxon>
        <taxon>Bacillales</taxon>
        <taxon>Paenibacillaceae</taxon>
        <taxon>Paenibacillus</taxon>
    </lineage>
</organism>
<comment type="caution">
    <text evidence="1">The sequence shown here is derived from an EMBL/GenBank/DDBJ whole genome shotgun (WGS) entry which is preliminary data.</text>
</comment>
<sequence length="202" mass="23257">MGAKFANLHVRTDYPAATMEMLEQRFVQKTDEKAYYDSEVDIIDLYVSLDKAALDTYSLNSKVYVGEFNGWVSLLHSEFSWGTVEEYALSLSLDLHDPVLAVSYFDDDILSIGVYLKGTLVNQHIKSYGNYGIDDKEMDIWSFIQTLDIQVTPEEVRFALFNHGIQKQVEELEKLLCLPLWIDAEWIGESDLVYYEEIGNRV</sequence>
<proteinExistence type="predicted"/>
<protein>
    <submittedName>
        <fullName evidence="1">Uncharacterized protein</fullName>
    </submittedName>
</protein>
<evidence type="ECO:0000313" key="1">
    <source>
        <dbReference type="EMBL" id="GBG10432.1"/>
    </source>
</evidence>
<gene>
    <name evidence="1" type="ORF">PAT3040_05165</name>
</gene>
<accession>A0A2R5EUR0</accession>
<dbReference type="AlphaFoldDB" id="A0A2R5EUR0"/>
<keyword evidence="2" id="KW-1185">Reference proteome</keyword>
<dbReference type="RefSeq" id="WP_108994932.1">
    <property type="nucleotide sequence ID" value="NZ_BDQX01000324.1"/>
</dbReference>
<evidence type="ECO:0000313" key="2">
    <source>
        <dbReference type="Proteomes" id="UP000245202"/>
    </source>
</evidence>
<reference evidence="1 2" key="1">
    <citation type="submission" date="2017-08" db="EMBL/GenBank/DDBJ databases">
        <title>Substantial Increase in Enzyme Production by Combined Drug-Resistance Mutations in Paenibacillus agaridevorans.</title>
        <authorList>
            <person name="Tanaka Y."/>
            <person name="Funane K."/>
            <person name="Hosaka T."/>
            <person name="Shiwa Y."/>
            <person name="Fujita N."/>
            <person name="Miyazaki T."/>
            <person name="Yoshikawa H."/>
            <person name="Murakami K."/>
            <person name="Kasahara K."/>
            <person name="Inaoka T."/>
            <person name="Hiraga Y."/>
            <person name="Ochi K."/>
        </authorList>
    </citation>
    <scope>NUCLEOTIDE SEQUENCE [LARGE SCALE GENOMIC DNA]</scope>
    <source>
        <strain evidence="1 2">T-3040</strain>
    </source>
</reference>
<dbReference type="Proteomes" id="UP000245202">
    <property type="component" value="Unassembled WGS sequence"/>
</dbReference>